<sequence length="288" mass="29486">MTPASASSATSPAHSPLTGPLLAAGAMICVQSGAALSTEVMNVLGAPGTTWLRLCFAAVFLILLSRPRFHLYSKAQWKAAIMLGVAMAAMSLCYFEALMRIPLGLATSIDFLGPLAVAVAGMKRARHLIWPVLAGLGVIMLVHNGTGWTVDLVGAGFALGAAAGWASYILLSKRVGSVFSGLQGLAMSFVVAAIASLPFGIGGVVAGVTPFYLLAVAALAVLVPLLPYALEMTALRRMSTRAFGVLMSAEPAIGALCGLVLLGQELSLLQYAGILCVTAASIGAVAEK</sequence>
<feature type="transmembrane region" description="Helical" evidence="6">
    <location>
        <begin position="50"/>
        <end position="67"/>
    </location>
</feature>
<evidence type="ECO:0000256" key="2">
    <source>
        <dbReference type="ARBA" id="ARBA00022475"/>
    </source>
</evidence>
<evidence type="ECO:0000256" key="4">
    <source>
        <dbReference type="ARBA" id="ARBA00022989"/>
    </source>
</evidence>
<reference evidence="8 9" key="1">
    <citation type="journal article" date="2016" name="Antonie Van Leeuwenhoek">
        <title>Dongia soli sp. nov., isolated from soil from Dokdo, Korea.</title>
        <authorList>
            <person name="Kim D.U."/>
            <person name="Lee H."/>
            <person name="Kim H."/>
            <person name="Kim S.G."/>
            <person name="Ka J.O."/>
        </authorList>
    </citation>
    <scope>NUCLEOTIDE SEQUENCE [LARGE SCALE GENOMIC DNA]</scope>
    <source>
        <strain evidence="8 9">D78</strain>
    </source>
</reference>
<evidence type="ECO:0000256" key="3">
    <source>
        <dbReference type="ARBA" id="ARBA00022692"/>
    </source>
</evidence>
<comment type="caution">
    <text evidence="8">The sequence shown here is derived from an EMBL/GenBank/DDBJ whole genome shotgun (WGS) entry which is preliminary data.</text>
</comment>
<feature type="transmembrane region" description="Helical" evidence="6">
    <location>
        <begin position="211"/>
        <end position="230"/>
    </location>
</feature>
<keyword evidence="4 6" id="KW-1133">Transmembrane helix</keyword>
<feature type="transmembrane region" description="Helical" evidence="6">
    <location>
        <begin position="242"/>
        <end position="262"/>
    </location>
</feature>
<evidence type="ECO:0000313" key="9">
    <source>
        <dbReference type="Proteomes" id="UP001279642"/>
    </source>
</evidence>
<feature type="transmembrane region" description="Helical" evidence="6">
    <location>
        <begin position="79"/>
        <end position="97"/>
    </location>
</feature>
<evidence type="ECO:0000259" key="7">
    <source>
        <dbReference type="Pfam" id="PF00892"/>
    </source>
</evidence>
<feature type="transmembrane region" description="Helical" evidence="6">
    <location>
        <begin position="268"/>
        <end position="286"/>
    </location>
</feature>
<accession>A0ABU5EGG7</accession>
<dbReference type="PANTHER" id="PTHR42920:SF5">
    <property type="entry name" value="EAMA DOMAIN-CONTAINING PROTEIN"/>
    <property type="match status" value="1"/>
</dbReference>
<feature type="transmembrane region" description="Helical" evidence="6">
    <location>
        <begin position="128"/>
        <end position="146"/>
    </location>
</feature>
<organism evidence="8 9">
    <name type="scientific">Dongia soli</name>
    <dbReference type="NCBI Taxonomy" id="600628"/>
    <lineage>
        <taxon>Bacteria</taxon>
        <taxon>Pseudomonadati</taxon>
        <taxon>Pseudomonadota</taxon>
        <taxon>Alphaproteobacteria</taxon>
        <taxon>Rhodospirillales</taxon>
        <taxon>Dongiaceae</taxon>
        <taxon>Dongia</taxon>
    </lineage>
</organism>
<keyword evidence="2" id="KW-1003">Cell membrane</keyword>
<gene>
    <name evidence="8" type="ORF">SMD27_16965</name>
</gene>
<dbReference type="InterPro" id="IPR000620">
    <property type="entry name" value="EamA_dom"/>
</dbReference>
<dbReference type="PANTHER" id="PTHR42920">
    <property type="entry name" value="OS03G0707200 PROTEIN-RELATED"/>
    <property type="match status" value="1"/>
</dbReference>
<comment type="subcellular location">
    <subcellularLocation>
        <location evidence="1">Cell membrane</location>
        <topology evidence="1">Multi-pass membrane protein</topology>
    </subcellularLocation>
</comment>
<proteinExistence type="predicted"/>
<dbReference type="Pfam" id="PF00892">
    <property type="entry name" value="EamA"/>
    <property type="match status" value="1"/>
</dbReference>
<protein>
    <submittedName>
        <fullName evidence="8">EamA family transporter</fullName>
    </submittedName>
</protein>
<evidence type="ECO:0000313" key="8">
    <source>
        <dbReference type="EMBL" id="MDY0884538.1"/>
    </source>
</evidence>
<keyword evidence="3 6" id="KW-0812">Transmembrane</keyword>
<keyword evidence="9" id="KW-1185">Reference proteome</keyword>
<dbReference type="RefSeq" id="WP_320509612.1">
    <property type="nucleotide sequence ID" value="NZ_JAXCLW010000005.1"/>
</dbReference>
<dbReference type="InterPro" id="IPR051258">
    <property type="entry name" value="Diverse_Substrate_Transporter"/>
</dbReference>
<feature type="transmembrane region" description="Helical" evidence="6">
    <location>
        <begin position="184"/>
        <end position="205"/>
    </location>
</feature>
<feature type="transmembrane region" description="Helical" evidence="6">
    <location>
        <begin position="152"/>
        <end position="172"/>
    </location>
</feature>
<name>A0ABU5EGG7_9PROT</name>
<keyword evidence="5 6" id="KW-0472">Membrane</keyword>
<dbReference type="SUPFAM" id="SSF103481">
    <property type="entry name" value="Multidrug resistance efflux transporter EmrE"/>
    <property type="match status" value="2"/>
</dbReference>
<dbReference type="Proteomes" id="UP001279642">
    <property type="component" value="Unassembled WGS sequence"/>
</dbReference>
<evidence type="ECO:0000256" key="5">
    <source>
        <dbReference type="ARBA" id="ARBA00023136"/>
    </source>
</evidence>
<dbReference type="InterPro" id="IPR037185">
    <property type="entry name" value="EmrE-like"/>
</dbReference>
<evidence type="ECO:0000256" key="1">
    <source>
        <dbReference type="ARBA" id="ARBA00004651"/>
    </source>
</evidence>
<dbReference type="EMBL" id="JAXCLW010000005">
    <property type="protein sequence ID" value="MDY0884538.1"/>
    <property type="molecule type" value="Genomic_DNA"/>
</dbReference>
<feature type="domain" description="EamA" evidence="7">
    <location>
        <begin position="154"/>
        <end position="282"/>
    </location>
</feature>
<evidence type="ECO:0000256" key="6">
    <source>
        <dbReference type="SAM" id="Phobius"/>
    </source>
</evidence>